<keyword evidence="2" id="KW-0732">Signal</keyword>
<proteinExistence type="predicted"/>
<name>A0ABZ0WJ74_9BURK</name>
<dbReference type="RefSeq" id="WP_114814297.1">
    <property type="nucleotide sequence ID" value="NZ_CP139965.1"/>
</dbReference>
<feature type="region of interest" description="Disordered" evidence="1">
    <location>
        <begin position="85"/>
        <end position="107"/>
    </location>
</feature>
<evidence type="ECO:0000256" key="1">
    <source>
        <dbReference type="SAM" id="MobiDB-lite"/>
    </source>
</evidence>
<evidence type="ECO:0000256" key="2">
    <source>
        <dbReference type="SAM" id="SignalP"/>
    </source>
</evidence>
<keyword evidence="4" id="KW-1185">Reference proteome</keyword>
<protein>
    <recommendedName>
        <fullName evidence="5">Lipoprotein</fullName>
    </recommendedName>
</protein>
<evidence type="ECO:0000313" key="4">
    <source>
        <dbReference type="Proteomes" id="UP001325479"/>
    </source>
</evidence>
<feature type="signal peptide" evidence="2">
    <location>
        <begin position="1"/>
        <end position="19"/>
    </location>
</feature>
<sequence>MKIRTLCVAGLATAVTLTAGCVALYTNPGQCEAVMRERLAETSLGAMSVTHTSVAYRGSRVVVEGELPRPASASVAASAPMVASGAESGAESAEESDESDAGASAARAAAGRVSAASDVTRASSATGAASAPEAASAPTSGLKAWFASFKHKPGKPIAAECTFNESGLASFRWLAPPELAKTTADED</sequence>
<dbReference type="Proteomes" id="UP001325479">
    <property type="component" value="Chromosome"/>
</dbReference>
<accession>A0ABZ0WJ74</accession>
<evidence type="ECO:0008006" key="5">
    <source>
        <dbReference type="Google" id="ProtNLM"/>
    </source>
</evidence>
<reference evidence="3 4" key="1">
    <citation type="submission" date="2023-12" db="EMBL/GenBank/DDBJ databases">
        <title>Genome sequencing and assembly of bacterial species from a model synthetic community.</title>
        <authorList>
            <person name="Hogle S.L."/>
        </authorList>
    </citation>
    <scope>NUCLEOTIDE SEQUENCE [LARGE SCALE GENOMIC DNA]</scope>
    <source>
        <strain evidence="3 4">HAMBI 2494</strain>
    </source>
</reference>
<gene>
    <name evidence="3" type="ORF">U0042_25520</name>
</gene>
<dbReference type="EMBL" id="CP139965">
    <property type="protein sequence ID" value="WQD77376.1"/>
    <property type="molecule type" value="Genomic_DNA"/>
</dbReference>
<evidence type="ECO:0000313" key="3">
    <source>
        <dbReference type="EMBL" id="WQD77376.1"/>
    </source>
</evidence>
<feature type="chain" id="PRO_5046252285" description="Lipoprotein" evidence="2">
    <location>
        <begin position="20"/>
        <end position="187"/>
    </location>
</feature>
<dbReference type="PROSITE" id="PS51257">
    <property type="entry name" value="PROKAR_LIPOPROTEIN"/>
    <property type="match status" value="1"/>
</dbReference>
<organism evidence="3 4">
    <name type="scientific">Paraburkholderia kururiensis</name>
    <dbReference type="NCBI Taxonomy" id="984307"/>
    <lineage>
        <taxon>Bacteria</taxon>
        <taxon>Pseudomonadati</taxon>
        <taxon>Pseudomonadota</taxon>
        <taxon>Betaproteobacteria</taxon>
        <taxon>Burkholderiales</taxon>
        <taxon>Burkholderiaceae</taxon>
        <taxon>Paraburkholderia</taxon>
    </lineage>
</organism>